<organism evidence="2 3">
    <name type="scientific">Cloeon dipterum</name>
    <dbReference type="NCBI Taxonomy" id="197152"/>
    <lineage>
        <taxon>Eukaryota</taxon>
        <taxon>Metazoa</taxon>
        <taxon>Ecdysozoa</taxon>
        <taxon>Arthropoda</taxon>
        <taxon>Hexapoda</taxon>
        <taxon>Insecta</taxon>
        <taxon>Pterygota</taxon>
        <taxon>Palaeoptera</taxon>
        <taxon>Ephemeroptera</taxon>
        <taxon>Pisciforma</taxon>
        <taxon>Baetidae</taxon>
        <taxon>Cloeon</taxon>
    </lineage>
</organism>
<proteinExistence type="predicted"/>
<protein>
    <submittedName>
        <fullName evidence="2">Uncharacterized protein</fullName>
    </submittedName>
</protein>
<feature type="signal peptide" evidence="1">
    <location>
        <begin position="1"/>
        <end position="22"/>
    </location>
</feature>
<comment type="caution">
    <text evidence="2">The sequence shown here is derived from an EMBL/GenBank/DDBJ whole genome shotgun (WGS) entry which is preliminary data.</text>
</comment>
<evidence type="ECO:0000313" key="3">
    <source>
        <dbReference type="Proteomes" id="UP000494165"/>
    </source>
</evidence>
<evidence type="ECO:0000313" key="2">
    <source>
        <dbReference type="EMBL" id="CAB3369355.1"/>
    </source>
</evidence>
<evidence type="ECO:0000256" key="1">
    <source>
        <dbReference type="SAM" id="SignalP"/>
    </source>
</evidence>
<name>A0A8S1CNG2_9INSE</name>
<feature type="chain" id="PRO_5035753106" evidence="1">
    <location>
        <begin position="23"/>
        <end position="98"/>
    </location>
</feature>
<keyword evidence="1" id="KW-0732">Signal</keyword>
<gene>
    <name evidence="2" type="ORF">CLODIP_2_CD05647</name>
</gene>
<dbReference type="AlphaFoldDB" id="A0A8S1CNG2"/>
<accession>A0A8S1CNG2</accession>
<reference evidence="2 3" key="1">
    <citation type="submission" date="2020-04" db="EMBL/GenBank/DDBJ databases">
        <authorList>
            <person name="Alioto T."/>
            <person name="Alioto T."/>
            <person name="Gomez Garrido J."/>
        </authorList>
    </citation>
    <scope>NUCLEOTIDE SEQUENCE [LARGE SCALE GENOMIC DNA]</scope>
</reference>
<dbReference type="Proteomes" id="UP000494165">
    <property type="component" value="Unassembled WGS sequence"/>
</dbReference>
<sequence length="98" mass="10786">MILLRLLLLTSILTLLISSLQCTPLKMENNQIAEANFRIDQLNPDEAAENVRSKRGLKKLRKSLKKFGRRVEKGFKDVAVKIVVGVPSTILGSAAVVG</sequence>
<dbReference type="EMBL" id="CADEPI010000044">
    <property type="protein sequence ID" value="CAB3369355.1"/>
    <property type="molecule type" value="Genomic_DNA"/>
</dbReference>
<keyword evidence="3" id="KW-1185">Reference proteome</keyword>